<dbReference type="Gene3D" id="3.40.50.300">
    <property type="entry name" value="P-loop containing nucleotide triphosphate hydrolases"/>
    <property type="match status" value="1"/>
</dbReference>
<dbReference type="Pfam" id="PF24883">
    <property type="entry name" value="NPHP3_N"/>
    <property type="match status" value="1"/>
</dbReference>
<keyword evidence="4" id="KW-1185">Reference proteome</keyword>
<dbReference type="PANTHER" id="PTHR10039:SF14">
    <property type="entry name" value="NACHT DOMAIN-CONTAINING PROTEIN"/>
    <property type="match status" value="1"/>
</dbReference>
<sequence>MISALSPIVIVDLQLSLDIRRPLLHAQMGDIAYVSYFFFLNIDIYISLRSQLNAFKIIDPVVDTDDQDSSPVGSLANELITFDLGYARLLENVATAALHDSADNVDPPKCHPNTRVAVMQNIHDWTLGTDEKLSGKPILWLKGGAGAGKSAIARSVAERCSDEGLLLGAFFFNAGDTSRNHVGNLVATIAYQISTCLPEFRDIVSETIEDYPLIFKSSIKTQFSTLIARPLSAVLANSSSTSDTTPRLIIIDGLDECSSTGSQRDLLFTLQDVTNTTSLIRFLVCSRPESYLNSAFRSSCIVSILHTIFLDDNYSALEDIRVYLEDKFKQIKEEHIFKDALPDPWPAPGMVDDLVDKSSGQFIYAATIIRYVESPRHRPDQRLNVIFNLRSPFKDLPFTGLDALYRHIISKVEDLPRVLDILAFPVLYGTFDLGDIEAILQLEHGAVVVLLADLHSIVTISDGDVEFLHKSLADFLSEPQRAGDLYQDMSRARLTHVARVISIFSTRGYCGQQTDYISCSLHPLRTVLSDLEDSNNIKADYVSSDILHASRQFATSEFCRHLYSSQDRRIEQQNESVTIDEDMYFFVCYLCYLYSMKDVCESTRLVYWEQMRRYCDSILAVLNDNWSSGWIAHFIFTYCHLLHDSRYYLPRKLSHVDFKNNLSNMDVGIFGVIIRYVAGLAYRDSPFPYFDDLAKISHDLIEDTKKEAIFAKSACFCIVLLFDERRASQDAAHIYGISRHDRRRKREHPWHWRQMVPRPPSLGNRLALVGYQKYWSSLYRIKLTRIRKALWNSTPYRYERIRVITMQEYFEGKSEPASKTWFWRMKYKQPQQWPQYPFLLDLLPHILPLAGRYEPLVDMCRKKCLSSLSQLWPKKSKRVRQEIDTYLRRMDSAEGRE</sequence>
<evidence type="ECO:0000256" key="1">
    <source>
        <dbReference type="ARBA" id="ARBA00022737"/>
    </source>
</evidence>
<proteinExistence type="predicted"/>
<feature type="domain" description="Nephrocystin 3-like N-terminal" evidence="2">
    <location>
        <begin position="134"/>
        <end position="287"/>
    </location>
</feature>
<dbReference type="PANTHER" id="PTHR10039">
    <property type="entry name" value="AMELOGENIN"/>
    <property type="match status" value="1"/>
</dbReference>
<accession>A0A8H4R1V5</accession>
<dbReference type="InterPro" id="IPR056884">
    <property type="entry name" value="NPHP3-like_N"/>
</dbReference>
<dbReference type="AlphaFoldDB" id="A0A8H4R1V5"/>
<organism evidence="3 4">
    <name type="scientific">Agrocybe pediades</name>
    <dbReference type="NCBI Taxonomy" id="84607"/>
    <lineage>
        <taxon>Eukaryota</taxon>
        <taxon>Fungi</taxon>
        <taxon>Dikarya</taxon>
        <taxon>Basidiomycota</taxon>
        <taxon>Agaricomycotina</taxon>
        <taxon>Agaricomycetes</taxon>
        <taxon>Agaricomycetidae</taxon>
        <taxon>Agaricales</taxon>
        <taxon>Agaricineae</taxon>
        <taxon>Strophariaceae</taxon>
        <taxon>Agrocybe</taxon>
    </lineage>
</organism>
<dbReference type="Proteomes" id="UP000521872">
    <property type="component" value="Unassembled WGS sequence"/>
</dbReference>
<evidence type="ECO:0000259" key="2">
    <source>
        <dbReference type="Pfam" id="PF24883"/>
    </source>
</evidence>
<dbReference type="InterPro" id="IPR027417">
    <property type="entry name" value="P-loop_NTPase"/>
</dbReference>
<evidence type="ECO:0000313" key="4">
    <source>
        <dbReference type="Proteomes" id="UP000521872"/>
    </source>
</evidence>
<dbReference type="SUPFAM" id="SSF52540">
    <property type="entry name" value="P-loop containing nucleoside triphosphate hydrolases"/>
    <property type="match status" value="1"/>
</dbReference>
<comment type="caution">
    <text evidence="3">The sequence shown here is derived from an EMBL/GenBank/DDBJ whole genome shotgun (WGS) entry which is preliminary data.</text>
</comment>
<name>A0A8H4R1V5_9AGAR</name>
<protein>
    <recommendedName>
        <fullName evidence="2">Nephrocystin 3-like N-terminal domain-containing protein</fullName>
    </recommendedName>
</protein>
<keyword evidence="1" id="KW-0677">Repeat</keyword>
<reference evidence="3 4" key="1">
    <citation type="submission" date="2019-12" db="EMBL/GenBank/DDBJ databases">
        <authorList>
            <person name="Floudas D."/>
            <person name="Bentzer J."/>
            <person name="Ahren D."/>
            <person name="Johansson T."/>
            <person name="Persson P."/>
            <person name="Tunlid A."/>
        </authorList>
    </citation>
    <scope>NUCLEOTIDE SEQUENCE [LARGE SCALE GENOMIC DNA]</scope>
    <source>
        <strain evidence="3 4">CBS 102.39</strain>
    </source>
</reference>
<gene>
    <name evidence="3" type="ORF">D9613_012789</name>
</gene>
<evidence type="ECO:0000313" key="3">
    <source>
        <dbReference type="EMBL" id="KAF4621677.1"/>
    </source>
</evidence>
<dbReference type="EMBL" id="JAACJL010000005">
    <property type="protein sequence ID" value="KAF4621677.1"/>
    <property type="molecule type" value="Genomic_DNA"/>
</dbReference>